<proteinExistence type="predicted"/>
<evidence type="ECO:0000313" key="3">
    <source>
        <dbReference type="Proteomes" id="UP000195321"/>
    </source>
</evidence>
<protein>
    <submittedName>
        <fullName evidence="2">Uncharacterized protein</fullName>
    </submittedName>
</protein>
<dbReference type="EMBL" id="MWPX01000015">
    <property type="protein sequence ID" value="OUM48189.1"/>
    <property type="molecule type" value="Genomic_DNA"/>
</dbReference>
<comment type="caution">
    <text evidence="2">The sequence shown here is derived from an EMBL/GenBank/DDBJ whole genome shotgun (WGS) entry which is preliminary data.</text>
</comment>
<evidence type="ECO:0000313" key="2">
    <source>
        <dbReference type="EMBL" id="OUM48189.1"/>
    </source>
</evidence>
<reference evidence="2 3" key="1">
    <citation type="submission" date="2017-02" db="EMBL/GenBank/DDBJ databases">
        <title>Bacillus pseudomycoides isolate FSL K6-0042.</title>
        <authorList>
            <person name="Kovac J."/>
        </authorList>
    </citation>
    <scope>NUCLEOTIDE SEQUENCE [LARGE SCALE GENOMIC DNA]</scope>
    <source>
        <strain evidence="2 3">FSL K6-0042</strain>
    </source>
</reference>
<name>A0A1Y3MCM4_9BACI</name>
<organism evidence="2 3">
    <name type="scientific">Bacillus pseudomycoides</name>
    <dbReference type="NCBI Taxonomy" id="64104"/>
    <lineage>
        <taxon>Bacteria</taxon>
        <taxon>Bacillati</taxon>
        <taxon>Bacillota</taxon>
        <taxon>Bacilli</taxon>
        <taxon>Bacillales</taxon>
        <taxon>Bacillaceae</taxon>
        <taxon>Bacillus</taxon>
        <taxon>Bacillus cereus group</taxon>
    </lineage>
</organism>
<accession>A0A1Y3MCM4</accession>
<dbReference type="AlphaFoldDB" id="A0A1Y3MCM4"/>
<feature type="transmembrane region" description="Helical" evidence="1">
    <location>
        <begin position="55"/>
        <end position="76"/>
    </location>
</feature>
<dbReference type="Proteomes" id="UP000195321">
    <property type="component" value="Unassembled WGS sequence"/>
</dbReference>
<gene>
    <name evidence="2" type="ORF">BW425_14775</name>
</gene>
<evidence type="ECO:0000256" key="1">
    <source>
        <dbReference type="SAM" id="Phobius"/>
    </source>
</evidence>
<keyword evidence="1" id="KW-0812">Transmembrane</keyword>
<keyword evidence="1" id="KW-0472">Membrane</keyword>
<sequence length="80" mass="9204">MVYVKWQKLAALEAGYNRIKSLERTWFPSRKPRFFIILTEKTPSSKRSEGGWSSMFGVCIVGPVIAIVWGIIILLLKWFG</sequence>
<keyword evidence="1" id="KW-1133">Transmembrane helix</keyword>